<feature type="compositionally biased region" description="Polar residues" evidence="1">
    <location>
        <begin position="887"/>
        <end position="901"/>
    </location>
</feature>
<feature type="compositionally biased region" description="Polar residues" evidence="1">
    <location>
        <begin position="120"/>
        <end position="131"/>
    </location>
</feature>
<proteinExistence type="predicted"/>
<protein>
    <recommendedName>
        <fullName evidence="4">C2H2-type domain-containing protein</fullName>
    </recommendedName>
</protein>
<feature type="region of interest" description="Disordered" evidence="1">
    <location>
        <begin position="109"/>
        <end position="171"/>
    </location>
</feature>
<evidence type="ECO:0000313" key="2">
    <source>
        <dbReference type="EMBL" id="KAK5954995.1"/>
    </source>
</evidence>
<feature type="compositionally biased region" description="Polar residues" evidence="1">
    <location>
        <begin position="365"/>
        <end position="388"/>
    </location>
</feature>
<feature type="compositionally biased region" description="Polar residues" evidence="1">
    <location>
        <begin position="493"/>
        <end position="508"/>
    </location>
</feature>
<feature type="compositionally biased region" description="Polar residues" evidence="1">
    <location>
        <begin position="937"/>
        <end position="962"/>
    </location>
</feature>
<dbReference type="PANTHER" id="PTHR38166:SF1">
    <property type="entry name" value="C2H2-TYPE DOMAIN-CONTAINING PROTEIN"/>
    <property type="match status" value="1"/>
</dbReference>
<feature type="compositionally biased region" description="Acidic residues" evidence="1">
    <location>
        <begin position="591"/>
        <end position="602"/>
    </location>
</feature>
<gene>
    <name evidence="2" type="ORF">OHC33_003674</name>
</gene>
<name>A0AAN8IA03_9EURO</name>
<accession>A0AAN8IA03</accession>
<feature type="region of interest" description="Disordered" evidence="1">
    <location>
        <begin position="937"/>
        <end position="966"/>
    </location>
</feature>
<feature type="compositionally biased region" description="Low complexity" evidence="1">
    <location>
        <begin position="834"/>
        <end position="856"/>
    </location>
</feature>
<evidence type="ECO:0008006" key="4">
    <source>
        <dbReference type="Google" id="ProtNLM"/>
    </source>
</evidence>
<feature type="compositionally biased region" description="Low complexity" evidence="1">
    <location>
        <begin position="562"/>
        <end position="575"/>
    </location>
</feature>
<reference evidence="2 3" key="1">
    <citation type="submission" date="2022-12" db="EMBL/GenBank/DDBJ databases">
        <title>Genomic features and morphological characterization of a novel Knufia sp. strain isolated from spacecraft assembly facility.</title>
        <authorList>
            <person name="Teixeira M."/>
            <person name="Chander A.M."/>
            <person name="Stajich J.E."/>
            <person name="Venkateswaran K."/>
        </authorList>
    </citation>
    <scope>NUCLEOTIDE SEQUENCE [LARGE SCALE GENOMIC DNA]</scope>
    <source>
        <strain evidence="2 3">FJI-L2-BK-P2</strain>
    </source>
</reference>
<dbReference type="AlphaFoldDB" id="A0AAN8IA03"/>
<feature type="compositionally biased region" description="Basic residues" evidence="1">
    <location>
        <begin position="139"/>
        <end position="148"/>
    </location>
</feature>
<dbReference type="EMBL" id="JAKLMC020000007">
    <property type="protein sequence ID" value="KAK5954995.1"/>
    <property type="molecule type" value="Genomic_DNA"/>
</dbReference>
<dbReference type="Proteomes" id="UP001316803">
    <property type="component" value="Unassembled WGS sequence"/>
</dbReference>
<evidence type="ECO:0000256" key="1">
    <source>
        <dbReference type="SAM" id="MobiDB-lite"/>
    </source>
</evidence>
<feature type="region of interest" description="Disordered" evidence="1">
    <location>
        <begin position="557"/>
        <end position="615"/>
    </location>
</feature>
<evidence type="ECO:0000313" key="3">
    <source>
        <dbReference type="Proteomes" id="UP001316803"/>
    </source>
</evidence>
<feature type="region of interest" description="Disordered" evidence="1">
    <location>
        <begin position="1"/>
        <end position="44"/>
    </location>
</feature>
<feature type="region of interest" description="Disordered" evidence="1">
    <location>
        <begin position="355"/>
        <end position="395"/>
    </location>
</feature>
<feature type="compositionally biased region" description="Basic and acidic residues" evidence="1">
    <location>
        <begin position="576"/>
        <end position="590"/>
    </location>
</feature>
<feature type="compositionally biased region" description="Basic and acidic residues" evidence="1">
    <location>
        <begin position="76"/>
        <end position="89"/>
    </location>
</feature>
<dbReference type="PANTHER" id="PTHR38166">
    <property type="entry name" value="C2H2-TYPE DOMAIN-CONTAINING PROTEIN-RELATED"/>
    <property type="match status" value="1"/>
</dbReference>
<feature type="compositionally biased region" description="Polar residues" evidence="1">
    <location>
        <begin position="149"/>
        <end position="163"/>
    </location>
</feature>
<feature type="region of interest" description="Disordered" evidence="1">
    <location>
        <begin position="62"/>
        <end position="89"/>
    </location>
</feature>
<sequence length="1087" mass="120969">MNVYRAASHSPAGPTRSSRLPYVDVHNSNDGRSTPAPAYTDSGLRRTKSSIPIRIIRRFTNKHGEQYDPNTVPLLSRREQRKAEKREQRKLEELQAYQRKQFHDQISRQLEVNQNERDPGTQTNPRRSMTQRVKETLRKTRRGSRKHNAVQSSMPEPQSTGPTQQPPHVDDFRQKNDLQRWFHGPSDVEAIPAPAATIPDSCPAELDATGIVSPYQSFSRDVGKRPVDGSLDLDTLPPPIRSPSPCLSSLPLRRITVSETPTPLSSKQMQCDSCHDAIRMTGFHYACTLCIDGDCLYCAKCANGGRTCRHELIERTRNIQRHPTNPQNSSGIGRKPLALDRDSVISSEAHIELSATHPHSMLPPLNTQVSQPPLDEQPSSSKLQTKSRAATPATPVSPAEFLKEFETTRREHEITFREKEVTLREREAMLREREAWTASRERDAALVQQLHAAAMLQQRAEVGAQFSSFSSGARQPSFSSSIPCEASSRFASVHSSPGLQSTSNQSSPCMVDDITLHSSTKGKRPNIELASSVATMEASIAGMETTGAGIRTYANSTKRKASAGNKSHSSNSSTRKSSETSRRATPRGDEHDDMDDDEDEDSGSPKRRKQDALDDGEPRKLFACPYYKHDPIRYGERNTGELHYRSCAGGLYRDISRVKQHLKRIHHRPDFYCRRCFVTFNTNEQLQKHSSSRQGCDARDCPYPERLDETQQAKIHVKRPGKDPRELWNEIFSIIFPGVPVPDSPYIEQVQPSDEGTLPNVLEQFINSFNKRLTFASHSSQSWLGSPPIREFLNTQMLQTMQDMIQNQASTSTASSFGDVPSPMSAPMHSCFESRQSSQASSRASSSVQRNQRQSQYLSPVNAQPGLRPALKVTTSVRPGMEPHSIGSVSNSATSQRSQSFPKVPTHVRDDSGYENGQSWASGDDMYVMADVMATNGEPSSATSTRSTKSVSFATPPQQTTWHDPMNIAPNNTTWNTFGDQPGPNLIDFANFDWSAQNFVNGTQGQKPSLQKPSPLRADSAYGTLSSAQASQTSLFQPQPYMRMSHEQLTCVDPSKLYVNSADANLGGLSADVRAYLNRDMNEYFAS</sequence>
<feature type="region of interest" description="Disordered" evidence="1">
    <location>
        <begin position="808"/>
        <end position="920"/>
    </location>
</feature>
<feature type="region of interest" description="Disordered" evidence="1">
    <location>
        <begin position="493"/>
        <end position="523"/>
    </location>
</feature>
<keyword evidence="3" id="KW-1185">Reference proteome</keyword>
<organism evidence="2 3">
    <name type="scientific">Knufia fluminis</name>
    <dbReference type="NCBI Taxonomy" id="191047"/>
    <lineage>
        <taxon>Eukaryota</taxon>
        <taxon>Fungi</taxon>
        <taxon>Dikarya</taxon>
        <taxon>Ascomycota</taxon>
        <taxon>Pezizomycotina</taxon>
        <taxon>Eurotiomycetes</taxon>
        <taxon>Chaetothyriomycetidae</taxon>
        <taxon>Chaetothyriales</taxon>
        <taxon>Trichomeriaceae</taxon>
        <taxon>Knufia</taxon>
    </lineage>
</organism>
<comment type="caution">
    <text evidence="2">The sequence shown here is derived from an EMBL/GenBank/DDBJ whole genome shotgun (WGS) entry which is preliminary data.</text>
</comment>